<sequence length="122" mass="14511">MGTRCVIGTKVENNQVNYIYCHFDGYPEGVGAKLNTEHWKTQRHINWMMDAGDLIALYPTFQESKFYLKDKDSRKNINDPENYKARLITQEQWDNDAFAFCNIEWAYLFDPKTKEWTCKQVQ</sequence>
<gene>
    <name evidence="1" type="ORF">LS74_001285</name>
</gene>
<reference evidence="1 2" key="1">
    <citation type="journal article" date="2014" name="Genome Announc.">
        <title>Draft genome sequences of eight enterohepatic helicobacter species isolated from both laboratory and wild rodents.</title>
        <authorList>
            <person name="Sheh A."/>
            <person name="Shen Z."/>
            <person name="Fox J.G."/>
        </authorList>
    </citation>
    <scope>NUCLEOTIDE SEQUENCE [LARGE SCALE GENOMIC DNA]</scope>
    <source>
        <strain evidence="1 2">MIT 96-1001</strain>
    </source>
</reference>
<dbReference type="Proteomes" id="UP000029921">
    <property type="component" value="Unassembled WGS sequence"/>
</dbReference>
<dbReference type="EMBL" id="JRPE02000002">
    <property type="protein sequence ID" value="TLD93393.1"/>
    <property type="molecule type" value="Genomic_DNA"/>
</dbReference>
<organism evidence="1 2">
    <name type="scientific">Helicobacter magdeburgensis</name>
    <dbReference type="NCBI Taxonomy" id="471858"/>
    <lineage>
        <taxon>Bacteria</taxon>
        <taxon>Pseudomonadati</taxon>
        <taxon>Campylobacterota</taxon>
        <taxon>Epsilonproteobacteria</taxon>
        <taxon>Campylobacterales</taxon>
        <taxon>Helicobacteraceae</taxon>
        <taxon>Helicobacter</taxon>
    </lineage>
</organism>
<accession>A0A4U8T249</accession>
<dbReference type="AlphaFoldDB" id="A0A4U8T249"/>
<keyword evidence="2" id="KW-1185">Reference proteome</keyword>
<comment type="caution">
    <text evidence="1">The sequence shown here is derived from an EMBL/GenBank/DDBJ whole genome shotgun (WGS) entry which is preliminary data.</text>
</comment>
<proteinExistence type="predicted"/>
<evidence type="ECO:0000313" key="1">
    <source>
        <dbReference type="EMBL" id="TLD93393.1"/>
    </source>
</evidence>
<dbReference type="RefSeq" id="WP_034587984.1">
    <property type="nucleotide sequence ID" value="NZ_JRPE02000002.1"/>
</dbReference>
<protein>
    <submittedName>
        <fullName evidence="1">Uncharacterized protein</fullName>
    </submittedName>
</protein>
<evidence type="ECO:0000313" key="2">
    <source>
        <dbReference type="Proteomes" id="UP000029921"/>
    </source>
</evidence>
<name>A0A4U8T249_9HELI</name>